<dbReference type="Proteomes" id="UP000054783">
    <property type="component" value="Unassembled WGS sequence"/>
</dbReference>
<dbReference type="EMBL" id="JYDQ01000287">
    <property type="protein sequence ID" value="KRY09151.1"/>
    <property type="molecule type" value="Genomic_DNA"/>
</dbReference>
<sequence>MSPTNQRPQRHNERFPSTPSPSGSVNLSRNFLRGYNGNKKENSKYEIAICILKREIGGIDYRSHIEMCENFHVKTTSEFLSPLKNCITFQTLFQQWKF</sequence>
<evidence type="ECO:0000313" key="3">
    <source>
        <dbReference type="Proteomes" id="UP000054783"/>
    </source>
</evidence>
<accession>A0A0V0Z9E7</accession>
<comment type="caution">
    <text evidence="2">The sequence shown here is derived from an EMBL/GenBank/DDBJ whole genome shotgun (WGS) entry which is preliminary data.</text>
</comment>
<proteinExistence type="predicted"/>
<name>A0A0V0Z9E7_9BILA</name>
<feature type="compositionally biased region" description="Polar residues" evidence="1">
    <location>
        <begin position="15"/>
        <end position="28"/>
    </location>
</feature>
<protein>
    <submittedName>
        <fullName evidence="2">Uncharacterized protein</fullName>
    </submittedName>
</protein>
<reference evidence="2 3" key="1">
    <citation type="submission" date="2015-01" db="EMBL/GenBank/DDBJ databases">
        <title>Evolution of Trichinella species and genotypes.</title>
        <authorList>
            <person name="Korhonen P.K."/>
            <person name="Edoardo P."/>
            <person name="Giuseppe L.R."/>
            <person name="Gasser R.B."/>
        </authorList>
    </citation>
    <scope>NUCLEOTIDE SEQUENCE [LARGE SCALE GENOMIC DNA]</scope>
    <source>
        <strain evidence="2">ISS2496</strain>
    </source>
</reference>
<gene>
    <name evidence="2" type="ORF">T12_4114</name>
</gene>
<evidence type="ECO:0000313" key="2">
    <source>
        <dbReference type="EMBL" id="KRY09151.1"/>
    </source>
</evidence>
<feature type="region of interest" description="Disordered" evidence="1">
    <location>
        <begin position="1"/>
        <end position="28"/>
    </location>
</feature>
<dbReference type="AlphaFoldDB" id="A0A0V0Z9E7"/>
<keyword evidence="3" id="KW-1185">Reference proteome</keyword>
<organism evidence="2 3">
    <name type="scientific">Trichinella patagoniensis</name>
    <dbReference type="NCBI Taxonomy" id="990121"/>
    <lineage>
        <taxon>Eukaryota</taxon>
        <taxon>Metazoa</taxon>
        <taxon>Ecdysozoa</taxon>
        <taxon>Nematoda</taxon>
        <taxon>Enoplea</taxon>
        <taxon>Dorylaimia</taxon>
        <taxon>Trichinellida</taxon>
        <taxon>Trichinellidae</taxon>
        <taxon>Trichinella</taxon>
    </lineage>
</organism>
<evidence type="ECO:0000256" key="1">
    <source>
        <dbReference type="SAM" id="MobiDB-lite"/>
    </source>
</evidence>